<gene>
    <name evidence="5" type="ordered locus">S70_07925</name>
</gene>
<proteinExistence type="inferred from homology"/>
<dbReference type="CDD" id="cd22231">
    <property type="entry name" value="RHH_NikR_HicB-like"/>
    <property type="match status" value="1"/>
</dbReference>
<comment type="function">
    <text evidence="4">Antitoxin component of a type II toxin-antitoxin (TA) system. Neutralizes the effect of toxin ParE.</text>
</comment>
<dbReference type="InterPro" id="IPR038296">
    <property type="entry name" value="ParD_sf"/>
</dbReference>
<dbReference type="Gene3D" id="6.10.10.120">
    <property type="entry name" value="Antitoxin ParD1-like"/>
    <property type="match status" value="1"/>
</dbReference>
<dbReference type="InterPro" id="IPR010985">
    <property type="entry name" value="Ribbon_hlx_hlx"/>
</dbReference>
<dbReference type="PANTHER" id="PTHR36582">
    <property type="entry name" value="ANTITOXIN PARD"/>
    <property type="match status" value="1"/>
</dbReference>
<reference evidence="6" key="2">
    <citation type="submission" date="2012-04" db="EMBL/GenBank/DDBJ databases">
        <title>Complete genome sequence of Providencia stuartii clinical isolate MRSN 2154.</title>
        <authorList>
            <person name="Clifford R.J."/>
            <person name="Hang J."/>
            <person name="Riley M.C."/>
            <person name="Onmus-Leone F."/>
            <person name="Kuschner R.A."/>
            <person name="Lesho E.P."/>
            <person name="Waterman P.E."/>
        </authorList>
    </citation>
    <scope>NUCLEOTIDE SEQUENCE [LARGE SCALE GENOMIC DNA]</scope>
    <source>
        <strain evidence="6">MRSN 2154</strain>
    </source>
</reference>
<reference evidence="5 6" key="1">
    <citation type="journal article" date="2012" name="J. Bacteriol.">
        <title>Complete Genome Sequence of Providencia stuartii Clinical Isolate MRSN 2154.</title>
        <authorList>
            <person name="Clifford R.J."/>
            <person name="Hang J."/>
            <person name="Riley M.C."/>
            <person name="Onmus-Leone F."/>
            <person name="Kuschner R.A."/>
            <person name="Lesho E.P."/>
            <person name="Waterman P.E."/>
        </authorList>
    </citation>
    <scope>NUCLEOTIDE SEQUENCE [LARGE SCALE GENOMIC DNA]</scope>
    <source>
        <strain evidence="5 6">MRSN 2154</strain>
    </source>
</reference>
<evidence type="ECO:0000256" key="4">
    <source>
        <dbReference type="ARBA" id="ARBA00037106"/>
    </source>
</evidence>
<dbReference type="Proteomes" id="UP000005012">
    <property type="component" value="Chromosome"/>
</dbReference>
<dbReference type="GO" id="GO:0006355">
    <property type="term" value="P:regulation of DNA-templated transcription"/>
    <property type="evidence" value="ECO:0007669"/>
    <property type="project" value="InterPro"/>
</dbReference>
<organism evidence="5 6">
    <name type="scientific">Providencia stuartii (strain MRSN 2154)</name>
    <dbReference type="NCBI Taxonomy" id="1157951"/>
    <lineage>
        <taxon>Bacteria</taxon>
        <taxon>Pseudomonadati</taxon>
        <taxon>Pseudomonadota</taxon>
        <taxon>Gammaproteobacteria</taxon>
        <taxon>Enterobacterales</taxon>
        <taxon>Morganellaceae</taxon>
        <taxon>Providencia</taxon>
    </lineage>
</organism>
<sequence length="87" mass="9432">MSTSVALSPYFEEFIQSQIKSGRYNNTSEVIRAGLRALEEQENQLKLAALQTAIVDGINSGESKDASAVFSRLSSKYATLAEDNGSK</sequence>
<dbReference type="EMBL" id="CP003488">
    <property type="protein sequence ID" value="AFH93452.1"/>
    <property type="molecule type" value="Genomic_DNA"/>
</dbReference>
<keyword evidence="3" id="KW-1277">Toxin-antitoxin system</keyword>
<dbReference type="Pfam" id="PF03693">
    <property type="entry name" value="ParD_antitoxin"/>
    <property type="match status" value="1"/>
</dbReference>
<evidence type="ECO:0000256" key="1">
    <source>
        <dbReference type="ARBA" id="ARBA00008580"/>
    </source>
</evidence>
<accession>A0A140NNC0</accession>
<dbReference type="PATRIC" id="fig|1157951.4.peg.1581"/>
<dbReference type="OrthoDB" id="9815501at2"/>
<dbReference type="PANTHER" id="PTHR36582:SF2">
    <property type="entry name" value="ANTITOXIN PARD"/>
    <property type="match status" value="1"/>
</dbReference>
<evidence type="ECO:0000256" key="2">
    <source>
        <dbReference type="ARBA" id="ARBA00017940"/>
    </source>
</evidence>
<evidence type="ECO:0000313" key="5">
    <source>
        <dbReference type="EMBL" id="AFH93452.1"/>
    </source>
</evidence>
<dbReference type="AlphaFoldDB" id="A0A140NNC0"/>
<dbReference type="SUPFAM" id="SSF47598">
    <property type="entry name" value="Ribbon-helix-helix"/>
    <property type="match status" value="1"/>
</dbReference>
<dbReference type="KEGG" id="psi:S70_07925"/>
<dbReference type="GeneID" id="93517749"/>
<comment type="similarity">
    <text evidence="1">Belongs to the ParD antitoxin family.</text>
</comment>
<evidence type="ECO:0000256" key="3">
    <source>
        <dbReference type="ARBA" id="ARBA00022649"/>
    </source>
</evidence>
<protein>
    <recommendedName>
        <fullName evidence="2">Antitoxin ParD</fullName>
    </recommendedName>
</protein>
<dbReference type="HOGENOM" id="CLU_144805_6_0_6"/>
<dbReference type="InterPro" id="IPR022789">
    <property type="entry name" value="ParD"/>
</dbReference>
<dbReference type="NCBIfam" id="TIGR02606">
    <property type="entry name" value="antidote_CC2985"/>
    <property type="match status" value="1"/>
</dbReference>
<name>A0A140NNC0_PROSM</name>
<dbReference type="RefSeq" id="WP_004924521.1">
    <property type="nucleotide sequence ID" value="NC_017731.1"/>
</dbReference>
<evidence type="ECO:0000313" key="6">
    <source>
        <dbReference type="Proteomes" id="UP000005012"/>
    </source>
</evidence>